<organism evidence="1 2">
    <name type="scientific">Schizopora paradoxa</name>
    <dbReference type="NCBI Taxonomy" id="27342"/>
    <lineage>
        <taxon>Eukaryota</taxon>
        <taxon>Fungi</taxon>
        <taxon>Dikarya</taxon>
        <taxon>Basidiomycota</taxon>
        <taxon>Agaricomycotina</taxon>
        <taxon>Agaricomycetes</taxon>
        <taxon>Hymenochaetales</taxon>
        <taxon>Schizoporaceae</taxon>
        <taxon>Schizopora</taxon>
    </lineage>
</organism>
<accession>A0A0H2R7B0</accession>
<sequence length="255" mass="29067">MNRYCKLVICFAARSNAVPFLFPTNFVGGKDSYKWYAHGQRRERLFIMRTYCFIRLTVDGICHYITSGAYYPRAALDFLDKDSKNISSIFRRYPDANICVDLMIYTAKEVIDLKVGDIGGFNAAGHFPILAGYDESGRALYHAHSESTYSRATFIADGSSSVTFMDRNGKLHTTQNFKVSVLRFDPSDRQSHRLSGGEGEGAMDATGPLHWRRLWPSYDPFIERNILSKEFIKFYVTTRSFFERCSQSAATPSRV</sequence>
<dbReference type="AlphaFoldDB" id="A0A0H2R7B0"/>
<dbReference type="InParanoid" id="A0A0H2R7B0"/>
<dbReference type="OrthoDB" id="3332345at2759"/>
<keyword evidence="2" id="KW-1185">Reference proteome</keyword>
<evidence type="ECO:0000313" key="2">
    <source>
        <dbReference type="Proteomes" id="UP000053477"/>
    </source>
</evidence>
<evidence type="ECO:0000313" key="1">
    <source>
        <dbReference type="EMBL" id="KLO07247.1"/>
    </source>
</evidence>
<protein>
    <submittedName>
        <fullName evidence="1">Uncharacterized protein</fullName>
    </submittedName>
</protein>
<gene>
    <name evidence="1" type="ORF">SCHPADRAFT_656888</name>
</gene>
<reference evidence="1 2" key="1">
    <citation type="submission" date="2015-04" db="EMBL/GenBank/DDBJ databases">
        <title>Complete genome sequence of Schizopora paradoxa KUC8140, a cosmopolitan wood degrader in East Asia.</title>
        <authorList>
            <consortium name="DOE Joint Genome Institute"/>
            <person name="Min B."/>
            <person name="Park H."/>
            <person name="Jang Y."/>
            <person name="Kim J.-J."/>
            <person name="Kim K.H."/>
            <person name="Pangilinan J."/>
            <person name="Lipzen A."/>
            <person name="Riley R."/>
            <person name="Grigoriev I.V."/>
            <person name="Spatafora J.W."/>
            <person name="Choi I.-G."/>
        </authorList>
    </citation>
    <scope>NUCLEOTIDE SEQUENCE [LARGE SCALE GENOMIC DNA]</scope>
    <source>
        <strain evidence="1 2">KUC8140</strain>
    </source>
</reference>
<name>A0A0H2R7B0_9AGAM</name>
<proteinExistence type="predicted"/>
<dbReference type="Proteomes" id="UP000053477">
    <property type="component" value="Unassembled WGS sequence"/>
</dbReference>
<dbReference type="EMBL" id="KQ086151">
    <property type="protein sequence ID" value="KLO07247.1"/>
    <property type="molecule type" value="Genomic_DNA"/>
</dbReference>